<dbReference type="PANTHER" id="PTHR34820">
    <property type="entry name" value="INNER MEMBRANE PROTEIN YEBZ"/>
    <property type="match status" value="1"/>
</dbReference>
<gene>
    <name evidence="12" type="ORF">H9815_10190</name>
</gene>
<feature type="transmembrane region" description="Helical" evidence="9">
    <location>
        <begin position="350"/>
        <end position="370"/>
    </location>
</feature>
<dbReference type="GO" id="GO:0046688">
    <property type="term" value="P:response to copper ion"/>
    <property type="evidence" value="ECO:0007669"/>
    <property type="project" value="InterPro"/>
</dbReference>
<evidence type="ECO:0000256" key="3">
    <source>
        <dbReference type="ARBA" id="ARBA00022692"/>
    </source>
</evidence>
<evidence type="ECO:0000256" key="1">
    <source>
        <dbReference type="ARBA" id="ARBA00004651"/>
    </source>
</evidence>
<keyword evidence="2" id="KW-1003">Cell membrane</keyword>
<dbReference type="InterPro" id="IPR032694">
    <property type="entry name" value="CopC/D"/>
</dbReference>
<dbReference type="GO" id="GO:0005886">
    <property type="term" value="C:plasma membrane"/>
    <property type="evidence" value="ECO:0007669"/>
    <property type="project" value="UniProtKB-SubCell"/>
</dbReference>
<feature type="transmembrane region" description="Helical" evidence="9">
    <location>
        <begin position="422"/>
        <end position="445"/>
    </location>
</feature>
<feature type="transmembrane region" description="Helical" evidence="9">
    <location>
        <begin position="198"/>
        <end position="221"/>
    </location>
</feature>
<dbReference type="GO" id="GO:0006825">
    <property type="term" value="P:copper ion transport"/>
    <property type="evidence" value="ECO:0007669"/>
    <property type="project" value="InterPro"/>
</dbReference>
<dbReference type="InterPro" id="IPR014756">
    <property type="entry name" value="Ig_E-set"/>
</dbReference>
<feature type="transmembrane region" description="Helical" evidence="9">
    <location>
        <begin position="303"/>
        <end position="324"/>
    </location>
</feature>
<dbReference type="EMBL" id="DXBY01000170">
    <property type="protein sequence ID" value="HIZ36137.1"/>
    <property type="molecule type" value="Genomic_DNA"/>
</dbReference>
<reference evidence="12" key="2">
    <citation type="submission" date="2021-04" db="EMBL/GenBank/DDBJ databases">
        <authorList>
            <person name="Gilroy R."/>
        </authorList>
    </citation>
    <scope>NUCLEOTIDE SEQUENCE</scope>
    <source>
        <strain evidence="12">ChiGjej4B4-7305</strain>
    </source>
</reference>
<dbReference type="PANTHER" id="PTHR34820:SF4">
    <property type="entry name" value="INNER MEMBRANE PROTEIN YEBZ"/>
    <property type="match status" value="1"/>
</dbReference>
<keyword evidence="5" id="KW-0732">Signal</keyword>
<accession>A0A9D2EF29</accession>
<keyword evidence="7" id="KW-0186">Copper</keyword>
<evidence type="ECO:0000256" key="2">
    <source>
        <dbReference type="ARBA" id="ARBA00022475"/>
    </source>
</evidence>
<evidence type="ECO:0000259" key="10">
    <source>
        <dbReference type="Pfam" id="PF04234"/>
    </source>
</evidence>
<dbReference type="Gene3D" id="2.60.40.1220">
    <property type="match status" value="1"/>
</dbReference>
<dbReference type="SUPFAM" id="SSF81296">
    <property type="entry name" value="E set domains"/>
    <property type="match status" value="1"/>
</dbReference>
<evidence type="ECO:0000256" key="5">
    <source>
        <dbReference type="ARBA" id="ARBA00022729"/>
    </source>
</evidence>
<feature type="domain" description="Copper resistance protein D" evidence="11">
    <location>
        <begin position="343"/>
        <end position="444"/>
    </location>
</feature>
<evidence type="ECO:0000256" key="8">
    <source>
        <dbReference type="ARBA" id="ARBA00023136"/>
    </source>
</evidence>
<comment type="caution">
    <text evidence="12">The sequence shown here is derived from an EMBL/GenBank/DDBJ whole genome shotgun (WGS) entry which is preliminary data.</text>
</comment>
<keyword evidence="3 9" id="KW-0812">Transmembrane</keyword>
<dbReference type="Pfam" id="PF05425">
    <property type="entry name" value="CopD"/>
    <property type="match status" value="1"/>
</dbReference>
<dbReference type="GO" id="GO:0042597">
    <property type="term" value="C:periplasmic space"/>
    <property type="evidence" value="ECO:0007669"/>
    <property type="project" value="InterPro"/>
</dbReference>
<comment type="subcellular location">
    <subcellularLocation>
        <location evidence="1">Cell membrane</location>
        <topology evidence="1">Multi-pass membrane protein</topology>
    </subcellularLocation>
</comment>
<sequence length="571" mass="59608">MSTFDAGTQVARPPVGGLLRWLVAIIATGVMLVIGAPAASAHAELVGSTPQDGAALDSPPGEVVLTFNEPVQLLDGGIRLFPGGEDPVELDARVRGSEVIAAVPGELGEGSFALSYRVISADGHPITGALSFTVGGGEGSSAAPAAVPHTPRATEVALGVLTAIHYLTLLSFVGLVCFERVIMRTSWPPGGRALRVRWWIGIAAVLAPALLIPVSALNVTALPLTAIGTPSHWWPGVLAAPVTTAGLVLLGVAVTLIATRRNVRGRLGRVATTTAPLLALVAPVLVGHTQLVQPRPVIVVADISHLAAGSFWTGGVLGLLLFLADQRRRERADSREPTAATSVVDRFSSLAVWSVLLLALSGTLMAVMIIDDLDALFSTAYGRTLLVKVGVVALVVAVAGYNRLRLLPRLATRTTARQQWQLLTRTLTAEAALLATVLSLTGFLVTLSPTHEDHSGAAEVPAATAETTALDAAAQGLEVDGVLEPAATGDNRMMFSLRYEGEPVSPDEVIIRALLSEQDLGPFDIVPELDPDTGEYTAELPLPVAGTWDVQVSVRVSTFAEPVVTIPVTIR</sequence>
<reference evidence="12" key="1">
    <citation type="journal article" date="2021" name="PeerJ">
        <title>Extensive microbial diversity within the chicken gut microbiome revealed by metagenomics and culture.</title>
        <authorList>
            <person name="Gilroy R."/>
            <person name="Ravi A."/>
            <person name="Getino M."/>
            <person name="Pursley I."/>
            <person name="Horton D.L."/>
            <person name="Alikhan N.F."/>
            <person name="Baker D."/>
            <person name="Gharbi K."/>
            <person name="Hall N."/>
            <person name="Watson M."/>
            <person name="Adriaenssens E.M."/>
            <person name="Foster-Nyarko E."/>
            <person name="Jarju S."/>
            <person name="Secka A."/>
            <person name="Antonio M."/>
            <person name="Oren A."/>
            <person name="Chaudhuri R.R."/>
            <person name="La Ragione R."/>
            <person name="Hildebrand F."/>
            <person name="Pallen M.J."/>
        </authorList>
    </citation>
    <scope>NUCLEOTIDE SEQUENCE</scope>
    <source>
        <strain evidence="12">ChiGjej4B4-7305</strain>
    </source>
</reference>
<keyword evidence="8 9" id="KW-0472">Membrane</keyword>
<evidence type="ECO:0000259" key="11">
    <source>
        <dbReference type="Pfam" id="PF05425"/>
    </source>
</evidence>
<keyword evidence="6 9" id="KW-1133">Transmembrane helix</keyword>
<protein>
    <submittedName>
        <fullName evidence="12">CopD family protein</fullName>
    </submittedName>
</protein>
<dbReference type="InterPro" id="IPR008457">
    <property type="entry name" value="Cu-R_CopD_dom"/>
</dbReference>
<dbReference type="InterPro" id="IPR007348">
    <property type="entry name" value="CopC_dom"/>
</dbReference>
<dbReference type="Proteomes" id="UP000824037">
    <property type="component" value="Unassembled WGS sequence"/>
</dbReference>
<evidence type="ECO:0000256" key="9">
    <source>
        <dbReference type="SAM" id="Phobius"/>
    </source>
</evidence>
<evidence type="ECO:0000256" key="7">
    <source>
        <dbReference type="ARBA" id="ARBA00023008"/>
    </source>
</evidence>
<dbReference type="Pfam" id="PF04234">
    <property type="entry name" value="CopC"/>
    <property type="match status" value="1"/>
</dbReference>
<feature type="transmembrane region" description="Helical" evidence="9">
    <location>
        <begin position="270"/>
        <end position="291"/>
    </location>
</feature>
<organism evidence="12 13">
    <name type="scientific">Candidatus Ruania gallistercoris</name>
    <dbReference type="NCBI Taxonomy" id="2838746"/>
    <lineage>
        <taxon>Bacteria</taxon>
        <taxon>Bacillati</taxon>
        <taxon>Actinomycetota</taxon>
        <taxon>Actinomycetes</taxon>
        <taxon>Micrococcales</taxon>
        <taxon>Ruaniaceae</taxon>
        <taxon>Ruania</taxon>
    </lineage>
</organism>
<feature type="transmembrane region" description="Helical" evidence="9">
    <location>
        <begin position="233"/>
        <end position="258"/>
    </location>
</feature>
<feature type="domain" description="CopC" evidence="10">
    <location>
        <begin position="42"/>
        <end position="134"/>
    </location>
</feature>
<feature type="transmembrane region" description="Helical" evidence="9">
    <location>
        <begin position="382"/>
        <end position="401"/>
    </location>
</feature>
<dbReference type="InterPro" id="IPR014755">
    <property type="entry name" value="Cu-Rt/internalin_Ig-like"/>
</dbReference>
<proteinExistence type="predicted"/>
<evidence type="ECO:0000256" key="4">
    <source>
        <dbReference type="ARBA" id="ARBA00022723"/>
    </source>
</evidence>
<evidence type="ECO:0000313" key="13">
    <source>
        <dbReference type="Proteomes" id="UP000824037"/>
    </source>
</evidence>
<feature type="transmembrane region" description="Helical" evidence="9">
    <location>
        <begin position="21"/>
        <end position="40"/>
    </location>
</feature>
<keyword evidence="4" id="KW-0479">Metal-binding</keyword>
<dbReference type="GO" id="GO:0005507">
    <property type="term" value="F:copper ion binding"/>
    <property type="evidence" value="ECO:0007669"/>
    <property type="project" value="InterPro"/>
</dbReference>
<evidence type="ECO:0000256" key="6">
    <source>
        <dbReference type="ARBA" id="ARBA00022989"/>
    </source>
</evidence>
<name>A0A9D2EF29_9MICO</name>
<evidence type="ECO:0000313" key="12">
    <source>
        <dbReference type="EMBL" id="HIZ36137.1"/>
    </source>
</evidence>
<dbReference type="AlphaFoldDB" id="A0A9D2EF29"/>
<feature type="transmembrane region" description="Helical" evidence="9">
    <location>
        <begin position="156"/>
        <end position="178"/>
    </location>
</feature>